<feature type="transmembrane region" description="Helical" evidence="1">
    <location>
        <begin position="206"/>
        <end position="228"/>
    </location>
</feature>
<dbReference type="EMBL" id="BCNV01000001">
    <property type="protein sequence ID" value="GAS81115.1"/>
    <property type="molecule type" value="Genomic_DNA"/>
</dbReference>
<comment type="caution">
    <text evidence="2">The sequence shown here is derived from an EMBL/GenBank/DDBJ whole genome shotgun (WGS) entry which is preliminary data.</text>
</comment>
<feature type="transmembrane region" description="Helical" evidence="1">
    <location>
        <begin position="155"/>
        <end position="171"/>
    </location>
</feature>
<reference evidence="2 3" key="1">
    <citation type="journal article" date="2016" name="Genome Announc.">
        <title>Draft Genome Sequence of Paenibacillus amylolyticus Heshi-A3, Isolated from Fermented Rice Bran in a Japanese Fermented Seafood Dish.</title>
        <authorList>
            <person name="Akuzawa S."/>
            <person name="Nagaoka J."/>
            <person name="Kanekatsu M."/>
            <person name="Kubota E."/>
            <person name="Ohtake R."/>
            <person name="Suzuki T."/>
            <person name="Kanesaki Y."/>
        </authorList>
    </citation>
    <scope>NUCLEOTIDE SEQUENCE [LARGE SCALE GENOMIC DNA]</scope>
    <source>
        <strain evidence="2 3">Heshi-A3</strain>
    </source>
</reference>
<feature type="transmembrane region" description="Helical" evidence="1">
    <location>
        <begin position="18"/>
        <end position="35"/>
    </location>
</feature>
<reference evidence="3" key="2">
    <citation type="submission" date="2016-01" db="EMBL/GenBank/DDBJ databases">
        <title>Draft Genome Sequence of Paenibacillus amylolyticus Heshi-A3 that Was Isolated from Fermented Rice Bran with Aging Salted Mackerel, Which Was Named Heshiko as Traditional Fermented Seafood in Japan.</title>
        <authorList>
            <person name="Akuzawa S."/>
            <person name="Nakagawa J."/>
            <person name="Kanekatsu T."/>
            <person name="Kubota E."/>
            <person name="Ohtake R."/>
            <person name="Suzuki T."/>
            <person name="Kanesaki Y."/>
        </authorList>
    </citation>
    <scope>NUCLEOTIDE SEQUENCE [LARGE SCALE GENOMIC DNA]</scope>
    <source>
        <strain evidence="3">Heshi-A3</strain>
    </source>
</reference>
<proteinExistence type="predicted"/>
<keyword evidence="1" id="KW-1133">Transmembrane helix</keyword>
<gene>
    <name evidence="2" type="ORF">PAHA3_1189</name>
</gene>
<sequence length="236" mass="27138">MIYLTRYLLRHHIRSQKYFAPVIFYIITMLLIYSYKPNPIADSYSVTAMLLFLAAAWLGVMVMNTEPARQYQLLVLHAGSRRKVVTSQLICAWIMQFMLTAITVLYPVFAGMFERQPTGEEWMMTWLGHLGLSLLGLGISVSFQKSYIPLLSRSMPALIIVLLLSFIQGSLSERLPESLQWLGRILPPAFYQVREMMLFDESKMSSFVSVTLWTVLYASGLLIIHVWLSGRRDLRS</sequence>
<name>A0A100VJN6_PAEAM</name>
<dbReference type="RefSeq" id="WP_062833867.1">
    <property type="nucleotide sequence ID" value="NZ_BCNV01000001.1"/>
</dbReference>
<organism evidence="2 3">
    <name type="scientific">Paenibacillus amylolyticus</name>
    <dbReference type="NCBI Taxonomy" id="1451"/>
    <lineage>
        <taxon>Bacteria</taxon>
        <taxon>Bacillati</taxon>
        <taxon>Bacillota</taxon>
        <taxon>Bacilli</taxon>
        <taxon>Bacillales</taxon>
        <taxon>Paenibacillaceae</taxon>
        <taxon>Paenibacillus</taxon>
    </lineage>
</organism>
<dbReference type="AlphaFoldDB" id="A0A100VJN6"/>
<dbReference type="Proteomes" id="UP000069697">
    <property type="component" value="Unassembled WGS sequence"/>
</dbReference>
<evidence type="ECO:0000313" key="2">
    <source>
        <dbReference type="EMBL" id="GAS81115.1"/>
    </source>
</evidence>
<feature type="transmembrane region" description="Helical" evidence="1">
    <location>
        <begin position="41"/>
        <end position="63"/>
    </location>
</feature>
<protein>
    <submittedName>
        <fullName evidence="2">Uncharacterized protein</fullName>
    </submittedName>
</protein>
<evidence type="ECO:0000256" key="1">
    <source>
        <dbReference type="SAM" id="Phobius"/>
    </source>
</evidence>
<feature type="transmembrane region" description="Helical" evidence="1">
    <location>
        <begin position="126"/>
        <end position="143"/>
    </location>
</feature>
<feature type="transmembrane region" description="Helical" evidence="1">
    <location>
        <begin position="84"/>
        <end position="106"/>
    </location>
</feature>
<accession>A0A100VJN6</accession>
<evidence type="ECO:0000313" key="3">
    <source>
        <dbReference type="Proteomes" id="UP000069697"/>
    </source>
</evidence>
<keyword evidence="1" id="KW-0472">Membrane</keyword>
<keyword evidence="1" id="KW-0812">Transmembrane</keyword>